<accession>A0A5B7D2C3</accession>
<protein>
    <submittedName>
        <fullName evidence="2">Uncharacterized protein</fullName>
    </submittedName>
</protein>
<reference evidence="2 3" key="1">
    <citation type="submission" date="2019-05" db="EMBL/GenBank/DDBJ databases">
        <title>Another draft genome of Portunus trituberculatus and its Hox gene families provides insights of decapod evolution.</title>
        <authorList>
            <person name="Jeong J.-H."/>
            <person name="Song I."/>
            <person name="Kim S."/>
            <person name="Choi T."/>
            <person name="Kim D."/>
            <person name="Ryu S."/>
            <person name="Kim W."/>
        </authorList>
    </citation>
    <scope>NUCLEOTIDE SEQUENCE [LARGE SCALE GENOMIC DNA]</scope>
    <source>
        <tissue evidence="2">Muscle</tissue>
    </source>
</reference>
<proteinExistence type="predicted"/>
<evidence type="ECO:0000256" key="1">
    <source>
        <dbReference type="SAM" id="MobiDB-lite"/>
    </source>
</evidence>
<dbReference type="EMBL" id="VSRR010000401">
    <property type="protein sequence ID" value="MPC15084.1"/>
    <property type="molecule type" value="Genomic_DNA"/>
</dbReference>
<sequence>MCTVTVATAARYRRELLAVQVSCLRCHAREMFSTTKLFSTFASTTSRELLRTIPPVHHRTLGSGTPVNTNLGASPGLLVLKWHGSWTRPPTTPSTTMAAATTGDERKG</sequence>
<feature type="compositionally biased region" description="Low complexity" evidence="1">
    <location>
        <begin position="87"/>
        <end position="102"/>
    </location>
</feature>
<name>A0A5B7D2C3_PORTR</name>
<comment type="caution">
    <text evidence="2">The sequence shown here is derived from an EMBL/GenBank/DDBJ whole genome shotgun (WGS) entry which is preliminary data.</text>
</comment>
<organism evidence="2 3">
    <name type="scientific">Portunus trituberculatus</name>
    <name type="common">Swimming crab</name>
    <name type="synonym">Neptunus trituberculatus</name>
    <dbReference type="NCBI Taxonomy" id="210409"/>
    <lineage>
        <taxon>Eukaryota</taxon>
        <taxon>Metazoa</taxon>
        <taxon>Ecdysozoa</taxon>
        <taxon>Arthropoda</taxon>
        <taxon>Crustacea</taxon>
        <taxon>Multicrustacea</taxon>
        <taxon>Malacostraca</taxon>
        <taxon>Eumalacostraca</taxon>
        <taxon>Eucarida</taxon>
        <taxon>Decapoda</taxon>
        <taxon>Pleocyemata</taxon>
        <taxon>Brachyura</taxon>
        <taxon>Eubrachyura</taxon>
        <taxon>Portunoidea</taxon>
        <taxon>Portunidae</taxon>
        <taxon>Portuninae</taxon>
        <taxon>Portunus</taxon>
    </lineage>
</organism>
<dbReference type="Proteomes" id="UP000324222">
    <property type="component" value="Unassembled WGS sequence"/>
</dbReference>
<evidence type="ECO:0000313" key="2">
    <source>
        <dbReference type="EMBL" id="MPC15084.1"/>
    </source>
</evidence>
<dbReference type="AlphaFoldDB" id="A0A5B7D2C3"/>
<keyword evidence="3" id="KW-1185">Reference proteome</keyword>
<evidence type="ECO:0000313" key="3">
    <source>
        <dbReference type="Proteomes" id="UP000324222"/>
    </source>
</evidence>
<feature type="region of interest" description="Disordered" evidence="1">
    <location>
        <begin position="86"/>
        <end position="108"/>
    </location>
</feature>
<gene>
    <name evidence="2" type="ORF">E2C01_007867</name>
</gene>